<dbReference type="InterPro" id="IPR026444">
    <property type="entry name" value="Secre_tail"/>
</dbReference>
<evidence type="ECO:0008006" key="6">
    <source>
        <dbReference type="Google" id="ProtNLM"/>
    </source>
</evidence>
<dbReference type="Pfam" id="PF19408">
    <property type="entry name" value="PKD_6"/>
    <property type="match status" value="1"/>
</dbReference>
<feature type="domain" description="PKD-like" evidence="3">
    <location>
        <begin position="14"/>
        <end position="74"/>
    </location>
</feature>
<proteinExistence type="predicted"/>
<evidence type="ECO:0000313" key="5">
    <source>
        <dbReference type="Proteomes" id="UP001500507"/>
    </source>
</evidence>
<dbReference type="Proteomes" id="UP001500507">
    <property type="component" value="Unassembled WGS sequence"/>
</dbReference>
<gene>
    <name evidence="4" type="ORF">GCM10009117_25950</name>
</gene>
<keyword evidence="5" id="KW-1185">Reference proteome</keyword>
<keyword evidence="1" id="KW-0732">Signal</keyword>
<evidence type="ECO:0000259" key="2">
    <source>
        <dbReference type="Pfam" id="PF18962"/>
    </source>
</evidence>
<evidence type="ECO:0000256" key="1">
    <source>
        <dbReference type="ARBA" id="ARBA00022729"/>
    </source>
</evidence>
<comment type="caution">
    <text evidence="4">The sequence shown here is derived from an EMBL/GenBank/DDBJ whole genome shotgun (WGS) entry which is preliminary data.</text>
</comment>
<organism evidence="4 5">
    <name type="scientific">Gangjinia marincola</name>
    <dbReference type="NCBI Taxonomy" id="578463"/>
    <lineage>
        <taxon>Bacteria</taxon>
        <taxon>Pseudomonadati</taxon>
        <taxon>Bacteroidota</taxon>
        <taxon>Flavobacteriia</taxon>
        <taxon>Flavobacteriales</taxon>
        <taxon>Flavobacteriaceae</taxon>
        <taxon>Gangjinia</taxon>
    </lineage>
</organism>
<name>A0ABN1MKK6_9FLAO</name>
<feature type="domain" description="Secretion system C-terminal sorting" evidence="2">
    <location>
        <begin position="211"/>
        <end position="272"/>
    </location>
</feature>
<evidence type="ECO:0000259" key="3">
    <source>
        <dbReference type="Pfam" id="PF19408"/>
    </source>
</evidence>
<dbReference type="InterPro" id="IPR045829">
    <property type="entry name" value="PKD_6"/>
</dbReference>
<evidence type="ECO:0000313" key="4">
    <source>
        <dbReference type="EMBL" id="GAA0873448.1"/>
    </source>
</evidence>
<accession>A0ABN1MKK6</accession>
<dbReference type="NCBIfam" id="TIGR04183">
    <property type="entry name" value="Por_Secre_tail"/>
    <property type="match status" value="1"/>
</dbReference>
<reference evidence="4 5" key="1">
    <citation type="journal article" date="2019" name="Int. J. Syst. Evol. Microbiol.">
        <title>The Global Catalogue of Microorganisms (GCM) 10K type strain sequencing project: providing services to taxonomists for standard genome sequencing and annotation.</title>
        <authorList>
            <consortium name="The Broad Institute Genomics Platform"/>
            <consortium name="The Broad Institute Genome Sequencing Center for Infectious Disease"/>
            <person name="Wu L."/>
            <person name="Ma J."/>
        </authorList>
    </citation>
    <scope>NUCLEOTIDE SEQUENCE [LARGE SCALE GENOMIC DNA]</scope>
    <source>
        <strain evidence="4 5">JCM 16082</strain>
    </source>
</reference>
<sequence>MTTVAQIGSTTSKCSINGPSSIEENQSVTYSITSANGSSYFWSVTGGLSIVGSNSSSSVQVQGTNEGTGKVCVTRFKNGQVPCCTCNTVAIEPPCVEPDSITWIQDISIPYCMGDILEFNAILLPSDAPGTYSWSITNNYNTTQIIGPTNTSNLKVQSSPIPGDGLVVNLTFTSSCPSGKVVTYSDFARYNESPGECPPARSNITKYYLSPNPSRNFLNISTLGKDDNYENTVEIFSSSGESVLKSNDLENINVSELKKGIYFIQIISDQKVIETLKWIKE</sequence>
<dbReference type="Pfam" id="PF18962">
    <property type="entry name" value="Por_Secre_tail"/>
    <property type="match status" value="1"/>
</dbReference>
<protein>
    <recommendedName>
        <fullName evidence="6">Secretion system C-terminal sorting domain-containing protein</fullName>
    </recommendedName>
</protein>
<dbReference type="EMBL" id="BAAAFG010000016">
    <property type="protein sequence ID" value="GAA0873448.1"/>
    <property type="molecule type" value="Genomic_DNA"/>
</dbReference>